<proteinExistence type="predicted"/>
<dbReference type="Proteomes" id="UP000195557">
    <property type="component" value="Unassembled WGS sequence"/>
</dbReference>
<accession>A0A1Y5I664</accession>
<keyword evidence="1" id="KW-0863">Zinc-finger</keyword>
<dbReference type="GO" id="GO:0008270">
    <property type="term" value="F:zinc ion binding"/>
    <property type="evidence" value="ECO:0007669"/>
    <property type="project" value="UniProtKB-KW"/>
</dbReference>
<evidence type="ECO:0000313" key="4">
    <source>
        <dbReference type="EMBL" id="OUS44931.1"/>
    </source>
</evidence>
<dbReference type="InterPro" id="IPR001841">
    <property type="entry name" value="Znf_RING"/>
</dbReference>
<dbReference type="AlphaFoldDB" id="A0A1Y5I664"/>
<feature type="compositionally biased region" description="Gly residues" evidence="2">
    <location>
        <begin position="279"/>
        <end position="293"/>
    </location>
</feature>
<dbReference type="EMBL" id="KZ155795">
    <property type="protein sequence ID" value="OUS44931.1"/>
    <property type="molecule type" value="Genomic_DNA"/>
</dbReference>
<evidence type="ECO:0000259" key="3">
    <source>
        <dbReference type="PROSITE" id="PS50089"/>
    </source>
</evidence>
<dbReference type="InterPro" id="IPR013083">
    <property type="entry name" value="Znf_RING/FYVE/PHD"/>
</dbReference>
<feature type="compositionally biased region" description="Gly residues" evidence="2">
    <location>
        <begin position="249"/>
        <end position="267"/>
    </location>
</feature>
<protein>
    <recommendedName>
        <fullName evidence="3">RING-type domain-containing protein</fullName>
    </recommendedName>
</protein>
<feature type="domain" description="RING-type" evidence="3">
    <location>
        <begin position="119"/>
        <end position="161"/>
    </location>
</feature>
<keyword evidence="1" id="KW-0862">Zinc</keyword>
<keyword evidence="1" id="KW-0479">Metal-binding</keyword>
<feature type="region of interest" description="Disordered" evidence="2">
    <location>
        <begin position="249"/>
        <end position="346"/>
    </location>
</feature>
<reference evidence="4" key="1">
    <citation type="submission" date="2017-04" db="EMBL/GenBank/DDBJ databases">
        <title>Population genomics of picophytoplankton unveils novel chromosome hypervariability.</title>
        <authorList>
            <consortium name="DOE Joint Genome Institute"/>
            <person name="Blanc-Mathieu R."/>
            <person name="Krasovec M."/>
            <person name="Hebrard M."/>
            <person name="Yau S."/>
            <person name="Desgranges E."/>
            <person name="Martin J."/>
            <person name="Schackwitz W."/>
            <person name="Kuo A."/>
            <person name="Salin G."/>
            <person name="Donnadieu C."/>
            <person name="Desdevises Y."/>
            <person name="Sanchez-Ferandin S."/>
            <person name="Moreau H."/>
            <person name="Rivals E."/>
            <person name="Grigoriev I.V."/>
            <person name="Grimsley N."/>
            <person name="Eyre-Walker A."/>
            <person name="Piganeau G."/>
        </authorList>
    </citation>
    <scope>NUCLEOTIDE SEQUENCE [LARGE SCALE GENOMIC DNA]</scope>
    <source>
        <strain evidence="4">RCC 1115</strain>
    </source>
</reference>
<dbReference type="SUPFAM" id="SSF57850">
    <property type="entry name" value="RING/U-box"/>
    <property type="match status" value="1"/>
</dbReference>
<gene>
    <name evidence="4" type="ORF">BE221DRAFT_199686</name>
</gene>
<evidence type="ECO:0000256" key="2">
    <source>
        <dbReference type="SAM" id="MobiDB-lite"/>
    </source>
</evidence>
<organism evidence="4">
    <name type="scientific">Ostreococcus tauri</name>
    <name type="common">Marine green alga</name>
    <dbReference type="NCBI Taxonomy" id="70448"/>
    <lineage>
        <taxon>Eukaryota</taxon>
        <taxon>Viridiplantae</taxon>
        <taxon>Chlorophyta</taxon>
        <taxon>Mamiellophyceae</taxon>
        <taxon>Mamiellales</taxon>
        <taxon>Bathycoccaceae</taxon>
        <taxon>Ostreococcus</taxon>
    </lineage>
</organism>
<evidence type="ECO:0000256" key="1">
    <source>
        <dbReference type="PROSITE-ProRule" id="PRU00175"/>
    </source>
</evidence>
<dbReference type="PROSITE" id="PS50089">
    <property type="entry name" value="ZF_RING_2"/>
    <property type="match status" value="1"/>
</dbReference>
<name>A0A1Y5I664_OSTTA</name>
<feature type="compositionally biased region" description="Low complexity" evidence="2">
    <location>
        <begin position="294"/>
        <end position="319"/>
    </location>
</feature>
<sequence length="346" mass="35629">MSRADLDALRATYESTDAFTIDTDGDATVARLTVVPRRDATGSIYARVDVACVHTHGARARWGLEHPIGLARESFDEIARELERAVADAGEDEGASVVVFERIRDVVEVVNARAERVACGACGETTPGTRASADACAHGCHAHCWRAMLDRGLALRCPTCRAVPSERCAARVREACDAVDAVEAEAAATAAATAAIEVAAMWDDVDVEALRAFRERVRRGVTAQDARGGVIDETRDGCGIVVDGWTRGSGRGWSTTTGGGAFGGGVGTSERSERSERSGTGGDGVGVGVGVGGAASTASADAAASAATADAGPSTSTSAPRPTGKNNLRWLARAKAKTSARASPES</sequence>
<dbReference type="Gene3D" id="3.30.40.10">
    <property type="entry name" value="Zinc/RING finger domain, C3HC4 (zinc finger)"/>
    <property type="match status" value="1"/>
</dbReference>